<dbReference type="OrthoDB" id="448399at2759"/>
<proteinExistence type="predicted"/>
<reference evidence="3" key="2">
    <citation type="submission" date="2024-04" db="EMBL/GenBank/DDBJ databases">
        <authorList>
            <person name="Chen Y."/>
            <person name="Shah S."/>
            <person name="Dougan E. K."/>
            <person name="Thang M."/>
            <person name="Chan C."/>
        </authorList>
    </citation>
    <scope>NUCLEOTIDE SEQUENCE [LARGE SCALE GENOMIC DNA]</scope>
</reference>
<dbReference type="EMBL" id="CAMXCT010004968">
    <property type="protein sequence ID" value="CAI4010903.1"/>
    <property type="molecule type" value="Genomic_DNA"/>
</dbReference>
<evidence type="ECO:0000313" key="3">
    <source>
        <dbReference type="EMBL" id="CAL1164278.1"/>
    </source>
</evidence>
<dbReference type="EMBL" id="CAMXCT030004968">
    <property type="protein sequence ID" value="CAL4798215.1"/>
    <property type="molecule type" value="Genomic_DNA"/>
</dbReference>
<protein>
    <submittedName>
        <fullName evidence="2">Uncharacterized protein</fullName>
    </submittedName>
</protein>
<feature type="chain" id="PRO_5043273040" evidence="1">
    <location>
        <begin position="18"/>
        <end position="144"/>
    </location>
</feature>
<dbReference type="EMBL" id="CAMXCT020004968">
    <property type="protein sequence ID" value="CAL1164278.1"/>
    <property type="molecule type" value="Genomic_DNA"/>
</dbReference>
<comment type="caution">
    <text evidence="2">The sequence shown here is derived from an EMBL/GenBank/DDBJ whole genome shotgun (WGS) entry which is preliminary data.</text>
</comment>
<gene>
    <name evidence="2" type="ORF">C1SCF055_LOCUS36123</name>
</gene>
<evidence type="ECO:0000256" key="1">
    <source>
        <dbReference type="SAM" id="SignalP"/>
    </source>
</evidence>
<evidence type="ECO:0000313" key="2">
    <source>
        <dbReference type="EMBL" id="CAI4010903.1"/>
    </source>
</evidence>
<sequence>MCHDVSFIVFIVHQVLGAPSETPSSFEILAKVQEIKRDKTFKDAPHKFSMVDVKSLAGGGLQVSNILHVDPSVPRFIPSSIVQGFIKTGVCRGATYLEMALKLTLPQPLNMEGPNSNESLEQVTIAGQTCKVSRLLARILVAEH</sequence>
<dbReference type="AlphaFoldDB" id="A0A9P1GF85"/>
<keyword evidence="1" id="KW-0732">Signal</keyword>
<dbReference type="Proteomes" id="UP001152797">
    <property type="component" value="Unassembled WGS sequence"/>
</dbReference>
<name>A0A9P1GF85_9DINO</name>
<feature type="signal peptide" evidence="1">
    <location>
        <begin position="1"/>
        <end position="17"/>
    </location>
</feature>
<evidence type="ECO:0000313" key="4">
    <source>
        <dbReference type="Proteomes" id="UP001152797"/>
    </source>
</evidence>
<accession>A0A9P1GF85</accession>
<organism evidence="2">
    <name type="scientific">Cladocopium goreaui</name>
    <dbReference type="NCBI Taxonomy" id="2562237"/>
    <lineage>
        <taxon>Eukaryota</taxon>
        <taxon>Sar</taxon>
        <taxon>Alveolata</taxon>
        <taxon>Dinophyceae</taxon>
        <taxon>Suessiales</taxon>
        <taxon>Symbiodiniaceae</taxon>
        <taxon>Cladocopium</taxon>
    </lineage>
</organism>
<reference evidence="2" key="1">
    <citation type="submission" date="2022-10" db="EMBL/GenBank/DDBJ databases">
        <authorList>
            <person name="Chen Y."/>
            <person name="Dougan E. K."/>
            <person name="Chan C."/>
            <person name="Rhodes N."/>
            <person name="Thang M."/>
        </authorList>
    </citation>
    <scope>NUCLEOTIDE SEQUENCE</scope>
</reference>
<keyword evidence="4" id="KW-1185">Reference proteome</keyword>